<dbReference type="PANTHER" id="PTHR13812">
    <property type="entry name" value="KETIMINE REDUCTASE MU-CRYSTALLIN"/>
    <property type="match status" value="1"/>
</dbReference>
<dbReference type="Pfam" id="PF02423">
    <property type="entry name" value="OCD_Mu_crystall"/>
    <property type="match status" value="1"/>
</dbReference>
<dbReference type="PANTHER" id="PTHR13812:SF19">
    <property type="entry name" value="KETIMINE REDUCTASE MU-CRYSTALLIN"/>
    <property type="match status" value="1"/>
</dbReference>
<dbReference type="AlphaFoldDB" id="A0A538TYH7"/>
<dbReference type="Gene3D" id="3.40.50.720">
    <property type="entry name" value="NAD(P)-binding Rossmann-like Domain"/>
    <property type="match status" value="1"/>
</dbReference>
<gene>
    <name evidence="1" type="ORF">E6K78_00265</name>
</gene>
<organism evidence="1 2">
    <name type="scientific">Eiseniibacteriota bacterium</name>
    <dbReference type="NCBI Taxonomy" id="2212470"/>
    <lineage>
        <taxon>Bacteria</taxon>
        <taxon>Candidatus Eiseniibacteriota</taxon>
    </lineage>
</organism>
<comment type="caution">
    <text evidence="1">The sequence shown here is derived from an EMBL/GenBank/DDBJ whole genome shotgun (WGS) entry which is preliminary data.</text>
</comment>
<dbReference type="InterPro" id="IPR036291">
    <property type="entry name" value="NAD(P)-bd_dom_sf"/>
</dbReference>
<feature type="non-terminal residue" evidence="1">
    <location>
        <position position="166"/>
    </location>
</feature>
<name>A0A538TYH7_UNCEI</name>
<dbReference type="Proteomes" id="UP000316609">
    <property type="component" value="Unassembled WGS sequence"/>
</dbReference>
<reference evidence="1 2" key="1">
    <citation type="journal article" date="2019" name="Nat. Microbiol.">
        <title>Mediterranean grassland soil C-N compound turnover is dependent on rainfall and depth, and is mediated by genomically divergent microorganisms.</title>
        <authorList>
            <person name="Diamond S."/>
            <person name="Andeer P.F."/>
            <person name="Li Z."/>
            <person name="Crits-Christoph A."/>
            <person name="Burstein D."/>
            <person name="Anantharaman K."/>
            <person name="Lane K.R."/>
            <person name="Thomas B.C."/>
            <person name="Pan C."/>
            <person name="Northen T.R."/>
            <person name="Banfield J.F."/>
        </authorList>
    </citation>
    <scope>NUCLEOTIDE SEQUENCE [LARGE SCALE GENOMIC DNA]</scope>
    <source>
        <strain evidence="1">WS_8</strain>
    </source>
</reference>
<dbReference type="Gene3D" id="3.30.1780.10">
    <property type="entry name" value="ornithine cyclodeaminase, domain 1"/>
    <property type="match status" value="1"/>
</dbReference>
<dbReference type="EMBL" id="VBOY01000005">
    <property type="protein sequence ID" value="TMQ68705.1"/>
    <property type="molecule type" value="Genomic_DNA"/>
</dbReference>
<evidence type="ECO:0000313" key="1">
    <source>
        <dbReference type="EMBL" id="TMQ68705.1"/>
    </source>
</evidence>
<dbReference type="SUPFAM" id="SSF51735">
    <property type="entry name" value="NAD(P)-binding Rossmann-fold domains"/>
    <property type="match status" value="1"/>
</dbReference>
<dbReference type="InterPro" id="IPR023401">
    <property type="entry name" value="ODC_N"/>
</dbReference>
<proteinExistence type="predicted"/>
<sequence length="166" mass="17498">MLILSADDVRAALDMPSCIEAMRGALLGLHRGELSMPLRSFVRPPGSALLGLMPAHRGGERPLFSLKEIVFAPANSARGLDTHQGAVLLHDGVDGRLVAILNASAITEVRTAAVSGLASTLLARPNARRVAILGSGVQGRSHAVAMRAVFPDAELRIWSLSLPRAE</sequence>
<dbReference type="InterPro" id="IPR003462">
    <property type="entry name" value="ODC_Mu_crystall"/>
</dbReference>
<protein>
    <submittedName>
        <fullName evidence="1">Ornithine cyclodeaminase family protein</fullName>
    </submittedName>
</protein>
<accession>A0A538TYH7</accession>
<dbReference type="GO" id="GO:0005737">
    <property type="term" value="C:cytoplasm"/>
    <property type="evidence" value="ECO:0007669"/>
    <property type="project" value="TreeGrafter"/>
</dbReference>
<dbReference type="GO" id="GO:0042562">
    <property type="term" value="F:hormone binding"/>
    <property type="evidence" value="ECO:0007669"/>
    <property type="project" value="TreeGrafter"/>
</dbReference>
<evidence type="ECO:0000313" key="2">
    <source>
        <dbReference type="Proteomes" id="UP000316609"/>
    </source>
</evidence>